<dbReference type="Pfam" id="PF00550">
    <property type="entry name" value="PP-binding"/>
    <property type="match status" value="1"/>
</dbReference>
<protein>
    <submittedName>
        <fullName evidence="4">Acyl carrier protein</fullName>
    </submittedName>
</protein>
<gene>
    <name evidence="4" type="ORF">K5L01_04950</name>
</gene>
<dbReference type="PANTHER" id="PTHR20863">
    <property type="entry name" value="ACYL CARRIER PROTEIN"/>
    <property type="match status" value="1"/>
</dbReference>
<organism evidence="4 5">
    <name type="scientific">Stenotrophomonas mori</name>
    <dbReference type="NCBI Taxonomy" id="2871096"/>
    <lineage>
        <taxon>Bacteria</taxon>
        <taxon>Pseudomonadati</taxon>
        <taxon>Pseudomonadota</taxon>
        <taxon>Gammaproteobacteria</taxon>
        <taxon>Lysobacterales</taxon>
        <taxon>Lysobacteraceae</taxon>
        <taxon>Stenotrophomonas</taxon>
    </lineage>
</organism>
<feature type="domain" description="Carrier" evidence="3">
    <location>
        <begin position="8"/>
        <end position="86"/>
    </location>
</feature>
<evidence type="ECO:0000313" key="4">
    <source>
        <dbReference type="EMBL" id="MCL7714005.1"/>
    </source>
</evidence>
<dbReference type="InterPro" id="IPR009081">
    <property type="entry name" value="PP-bd_ACP"/>
</dbReference>
<dbReference type="Gene3D" id="1.10.1200.10">
    <property type="entry name" value="ACP-like"/>
    <property type="match status" value="1"/>
</dbReference>
<keyword evidence="1" id="KW-0596">Phosphopantetheine</keyword>
<evidence type="ECO:0000256" key="2">
    <source>
        <dbReference type="ARBA" id="ARBA00022553"/>
    </source>
</evidence>
<keyword evidence="5" id="KW-1185">Reference proteome</keyword>
<evidence type="ECO:0000313" key="5">
    <source>
        <dbReference type="Proteomes" id="UP001431235"/>
    </source>
</evidence>
<dbReference type="PROSITE" id="PS50075">
    <property type="entry name" value="CARRIER"/>
    <property type="match status" value="1"/>
</dbReference>
<evidence type="ECO:0000256" key="1">
    <source>
        <dbReference type="ARBA" id="ARBA00022450"/>
    </source>
</evidence>
<proteinExistence type="predicted"/>
<reference evidence="4 5" key="1">
    <citation type="submission" date="2021-08" db="EMBL/GenBank/DDBJ databases">
        <title>Novel members of of the genus Stenotrophomonas from differernt environment.</title>
        <authorList>
            <person name="Deng Y."/>
        </authorList>
    </citation>
    <scope>NUCLEOTIDE SEQUENCE [LARGE SCALE GENOMIC DNA]</scope>
    <source>
        <strain evidence="4 5">CPCC 101365</strain>
    </source>
</reference>
<name>A0ABT0SG71_9GAMM</name>
<comment type="caution">
    <text evidence="4">The sequence shown here is derived from an EMBL/GenBank/DDBJ whole genome shotgun (WGS) entry which is preliminary data.</text>
</comment>
<dbReference type="SUPFAM" id="SSF47336">
    <property type="entry name" value="ACP-like"/>
    <property type="match status" value="1"/>
</dbReference>
<sequence length="95" mass="10050">MNAVPDVDAIRATINDLIVKQMQGNIDAAALTPQATLQDVGVASLDAVELIFDIEEHFDITFPDSRADGLGSDTLQDLVDAVQQGLREKAQATGG</sequence>
<dbReference type="InterPro" id="IPR003231">
    <property type="entry name" value="ACP"/>
</dbReference>
<dbReference type="PANTHER" id="PTHR20863:SF76">
    <property type="entry name" value="CARRIER DOMAIN-CONTAINING PROTEIN"/>
    <property type="match status" value="1"/>
</dbReference>
<accession>A0ABT0SG71</accession>
<dbReference type="EMBL" id="JAIKTS010000001">
    <property type="protein sequence ID" value="MCL7714005.1"/>
    <property type="molecule type" value="Genomic_DNA"/>
</dbReference>
<dbReference type="InterPro" id="IPR036736">
    <property type="entry name" value="ACP-like_sf"/>
</dbReference>
<evidence type="ECO:0000259" key="3">
    <source>
        <dbReference type="PROSITE" id="PS50075"/>
    </source>
</evidence>
<dbReference type="Proteomes" id="UP001431235">
    <property type="component" value="Unassembled WGS sequence"/>
</dbReference>
<dbReference type="RefSeq" id="WP_250062455.1">
    <property type="nucleotide sequence ID" value="NZ_JAIKTS010000001.1"/>
</dbReference>
<keyword evidence="2" id="KW-0597">Phosphoprotein</keyword>